<name>A0AA88AR94_FICCA</name>
<evidence type="ECO:0000256" key="1">
    <source>
        <dbReference type="SAM" id="MobiDB-lite"/>
    </source>
</evidence>
<comment type="caution">
    <text evidence="2">The sequence shown here is derived from an EMBL/GenBank/DDBJ whole genome shotgun (WGS) entry which is preliminary data.</text>
</comment>
<sequence length="173" mass="18110">MLDLPGTRGGEAFECPSTSLFVFLIHHKPLSPFLGTNEGHVPSDFVQRACTSYHQAFQWGCSSTARCVCIGVGGHGVQHVVEPQKGNATEFGSRRARDSLQGHQTLESNSSPYKAVKGTGPSGSGGGSGDECLAEDMVLWELGPGASCVCDRRLFTAGVLYGMDSGCNGATGL</sequence>
<feature type="compositionally biased region" description="Polar residues" evidence="1">
    <location>
        <begin position="103"/>
        <end position="112"/>
    </location>
</feature>
<protein>
    <submittedName>
        <fullName evidence="2">Uncharacterized protein</fullName>
    </submittedName>
</protein>
<keyword evidence="3" id="KW-1185">Reference proteome</keyword>
<feature type="region of interest" description="Disordered" evidence="1">
    <location>
        <begin position="103"/>
        <end position="128"/>
    </location>
</feature>
<evidence type="ECO:0000313" key="2">
    <source>
        <dbReference type="EMBL" id="GMN56497.1"/>
    </source>
</evidence>
<dbReference type="AlphaFoldDB" id="A0AA88AR94"/>
<organism evidence="2 3">
    <name type="scientific">Ficus carica</name>
    <name type="common">Common fig</name>
    <dbReference type="NCBI Taxonomy" id="3494"/>
    <lineage>
        <taxon>Eukaryota</taxon>
        <taxon>Viridiplantae</taxon>
        <taxon>Streptophyta</taxon>
        <taxon>Embryophyta</taxon>
        <taxon>Tracheophyta</taxon>
        <taxon>Spermatophyta</taxon>
        <taxon>Magnoliopsida</taxon>
        <taxon>eudicotyledons</taxon>
        <taxon>Gunneridae</taxon>
        <taxon>Pentapetalae</taxon>
        <taxon>rosids</taxon>
        <taxon>fabids</taxon>
        <taxon>Rosales</taxon>
        <taxon>Moraceae</taxon>
        <taxon>Ficeae</taxon>
        <taxon>Ficus</taxon>
    </lineage>
</organism>
<gene>
    <name evidence="2" type="ORF">TIFTF001_025614</name>
</gene>
<accession>A0AA88AR94</accession>
<dbReference type="Proteomes" id="UP001187192">
    <property type="component" value="Unassembled WGS sequence"/>
</dbReference>
<dbReference type="EMBL" id="BTGU01000064">
    <property type="protein sequence ID" value="GMN56497.1"/>
    <property type="molecule type" value="Genomic_DNA"/>
</dbReference>
<reference evidence="2" key="1">
    <citation type="submission" date="2023-07" db="EMBL/GenBank/DDBJ databases">
        <title>draft genome sequence of fig (Ficus carica).</title>
        <authorList>
            <person name="Takahashi T."/>
            <person name="Nishimura K."/>
        </authorList>
    </citation>
    <scope>NUCLEOTIDE SEQUENCE</scope>
</reference>
<proteinExistence type="predicted"/>
<evidence type="ECO:0000313" key="3">
    <source>
        <dbReference type="Proteomes" id="UP001187192"/>
    </source>
</evidence>